<dbReference type="InterPro" id="IPR029032">
    <property type="entry name" value="AhpD-like"/>
</dbReference>
<evidence type="ECO:0000313" key="2">
    <source>
        <dbReference type="EMBL" id="TID19097.1"/>
    </source>
</evidence>
<gene>
    <name evidence="2" type="ORF">E6O75_ATG06218</name>
</gene>
<organism evidence="2 3">
    <name type="scientific">Venturia nashicola</name>
    <dbReference type="NCBI Taxonomy" id="86259"/>
    <lineage>
        <taxon>Eukaryota</taxon>
        <taxon>Fungi</taxon>
        <taxon>Dikarya</taxon>
        <taxon>Ascomycota</taxon>
        <taxon>Pezizomycotina</taxon>
        <taxon>Dothideomycetes</taxon>
        <taxon>Pleosporomycetidae</taxon>
        <taxon>Venturiales</taxon>
        <taxon>Venturiaceae</taxon>
        <taxon>Venturia</taxon>
    </lineage>
</organism>
<dbReference type="AlphaFoldDB" id="A0A4Z1NWV0"/>
<protein>
    <recommendedName>
        <fullName evidence="4">4-carboxymuconolactone decarboxylase-like protein</fullName>
    </recommendedName>
</protein>
<proteinExistence type="predicted"/>
<sequence length="214" mass="23593">MRLPYVPDPTNFSSKEDQEIEKRVRERRGTRGLIPLDKSLLHSPPVADGWNSFLRAIRTSTTLSASLREAAISRVAILNKAWYEFEHHAPLLLKDGAMPIDGLKYIVSAPPSTKTQSPHMVDESIGIDAQHAAILAYTDYSTLAVEVPDDVFAAMKKTFNDREIVEITATIGAYNCVSRFLVALDVSESNGEKGMEASLKHVSEELVGVKPASR</sequence>
<dbReference type="Proteomes" id="UP000298493">
    <property type="component" value="Unassembled WGS sequence"/>
</dbReference>
<evidence type="ECO:0000256" key="1">
    <source>
        <dbReference type="SAM" id="MobiDB-lite"/>
    </source>
</evidence>
<accession>A0A4Z1NWV0</accession>
<dbReference type="SUPFAM" id="SSF69118">
    <property type="entry name" value="AhpD-like"/>
    <property type="match status" value="1"/>
</dbReference>
<evidence type="ECO:0000313" key="3">
    <source>
        <dbReference type="Proteomes" id="UP000298493"/>
    </source>
</evidence>
<reference evidence="2 3" key="1">
    <citation type="submission" date="2019-04" db="EMBL/GenBank/DDBJ databases">
        <title>High contiguity whole genome sequence and gene annotation resource for two Venturia nashicola isolates.</title>
        <authorList>
            <person name="Prokchorchik M."/>
            <person name="Won K."/>
            <person name="Lee Y."/>
            <person name="Choi E.D."/>
            <person name="Segonzac C."/>
            <person name="Sohn K.H."/>
        </authorList>
    </citation>
    <scope>NUCLEOTIDE SEQUENCE [LARGE SCALE GENOMIC DNA]</scope>
    <source>
        <strain evidence="2 3">PRI2</strain>
    </source>
</reference>
<keyword evidence="3" id="KW-1185">Reference proteome</keyword>
<dbReference type="PANTHER" id="PTHR34846:SF9">
    <property type="entry name" value="4-CARBOXYMUCONOLACTONE DECARBOXYLASE FAMILY PROTEIN (AFU_ORTHOLOGUE AFUA_1G03690)"/>
    <property type="match status" value="1"/>
</dbReference>
<feature type="region of interest" description="Disordered" evidence="1">
    <location>
        <begin position="1"/>
        <end position="20"/>
    </location>
</feature>
<dbReference type="OrthoDB" id="2135488at2759"/>
<comment type="caution">
    <text evidence="2">The sequence shown here is derived from an EMBL/GenBank/DDBJ whole genome shotgun (WGS) entry which is preliminary data.</text>
</comment>
<dbReference type="Gene3D" id="1.20.1290.10">
    <property type="entry name" value="AhpD-like"/>
    <property type="match status" value="1"/>
</dbReference>
<dbReference type="PANTHER" id="PTHR34846">
    <property type="entry name" value="4-CARBOXYMUCONOLACTONE DECARBOXYLASE FAMILY PROTEIN (AFU_ORTHOLOGUE AFUA_6G11590)"/>
    <property type="match status" value="1"/>
</dbReference>
<name>A0A4Z1NWV0_9PEZI</name>
<evidence type="ECO:0008006" key="4">
    <source>
        <dbReference type="Google" id="ProtNLM"/>
    </source>
</evidence>
<dbReference type="EMBL" id="SNSC02000013">
    <property type="protein sequence ID" value="TID19097.1"/>
    <property type="molecule type" value="Genomic_DNA"/>
</dbReference>